<keyword evidence="7" id="KW-1015">Disulfide bond</keyword>
<evidence type="ECO:0000259" key="11">
    <source>
        <dbReference type="SMART" id="SM01360"/>
    </source>
</evidence>
<keyword evidence="4" id="KW-0646">Protease inhibitor</keyword>
<dbReference type="EMBL" id="CALNXJ010000002">
    <property type="protein sequence ID" value="CAH3033020.1"/>
    <property type="molecule type" value="Genomic_DNA"/>
</dbReference>
<keyword evidence="3" id="KW-0964">Secreted</keyword>
<evidence type="ECO:0000256" key="8">
    <source>
        <dbReference type="ARBA" id="ARBA00023180"/>
    </source>
</evidence>
<dbReference type="Pfam" id="PF00207">
    <property type="entry name" value="A2M"/>
    <property type="match status" value="1"/>
</dbReference>
<keyword evidence="14" id="KW-1185">Reference proteome</keyword>
<dbReference type="SMART" id="SM01359">
    <property type="entry name" value="A2M_N_2"/>
    <property type="match status" value="1"/>
</dbReference>
<dbReference type="Gene3D" id="2.60.40.690">
    <property type="entry name" value="Alpha-macroglobulin, receptor-binding domain"/>
    <property type="match status" value="1"/>
</dbReference>
<dbReference type="InterPro" id="IPR009048">
    <property type="entry name" value="A-macroglobulin_rcpt-bd"/>
</dbReference>
<feature type="domain" description="Alpha-2-macroglobulin bait region" evidence="10">
    <location>
        <begin position="458"/>
        <end position="606"/>
    </location>
</feature>
<dbReference type="Gene3D" id="2.20.130.20">
    <property type="match status" value="1"/>
</dbReference>
<dbReference type="Pfam" id="PF17791">
    <property type="entry name" value="MG3"/>
    <property type="match status" value="1"/>
</dbReference>
<accession>A0AAU9VNI2</accession>
<dbReference type="InterPro" id="IPR050473">
    <property type="entry name" value="A2M/Complement_sys"/>
</dbReference>
<dbReference type="InterPro" id="IPR011626">
    <property type="entry name" value="Alpha-macroglobulin_TED"/>
</dbReference>
<dbReference type="InterPro" id="IPR002890">
    <property type="entry name" value="MG2"/>
</dbReference>
<evidence type="ECO:0000256" key="6">
    <source>
        <dbReference type="ARBA" id="ARBA00022900"/>
    </source>
</evidence>
<dbReference type="InterPro" id="IPR019742">
    <property type="entry name" value="MacrogloblnA2_CS"/>
</dbReference>
<evidence type="ECO:0000259" key="10">
    <source>
        <dbReference type="SMART" id="SM01359"/>
    </source>
</evidence>
<evidence type="ECO:0000313" key="13">
    <source>
        <dbReference type="EMBL" id="CAH3033020.1"/>
    </source>
</evidence>
<dbReference type="SUPFAM" id="SSF49410">
    <property type="entry name" value="Alpha-macroglobulin receptor domain"/>
    <property type="match status" value="1"/>
</dbReference>
<dbReference type="Proteomes" id="UP001159428">
    <property type="component" value="Unassembled WGS sequence"/>
</dbReference>
<feature type="domain" description="Alpha-macroglobulin receptor-binding" evidence="12">
    <location>
        <begin position="1389"/>
        <end position="1476"/>
    </location>
</feature>
<dbReference type="FunFam" id="2.60.40.1930:FF:000001">
    <property type="entry name" value="CD109 isoform 3"/>
    <property type="match status" value="1"/>
</dbReference>
<feature type="domain" description="Alpha-2-macroglobulin" evidence="11">
    <location>
        <begin position="748"/>
        <end position="839"/>
    </location>
</feature>
<dbReference type="SUPFAM" id="SSF81296">
    <property type="entry name" value="E set domains"/>
    <property type="match status" value="1"/>
</dbReference>
<comment type="caution">
    <text evidence="13">The sequence shown here is derived from an EMBL/GenBank/DDBJ whole genome shotgun (WGS) entry which is preliminary data.</text>
</comment>
<reference evidence="13 14" key="1">
    <citation type="submission" date="2022-05" db="EMBL/GenBank/DDBJ databases">
        <authorList>
            <consortium name="Genoscope - CEA"/>
            <person name="William W."/>
        </authorList>
    </citation>
    <scope>NUCLEOTIDE SEQUENCE [LARGE SCALE GENOMIC DNA]</scope>
</reference>
<dbReference type="InterPro" id="IPR001599">
    <property type="entry name" value="Macroglobln_a2"/>
</dbReference>
<dbReference type="FunFam" id="1.50.10.20:FF:000001">
    <property type="entry name" value="CD109 isoform 1"/>
    <property type="match status" value="1"/>
</dbReference>
<feature type="signal peptide" evidence="9">
    <location>
        <begin position="1"/>
        <end position="22"/>
    </location>
</feature>
<evidence type="ECO:0000259" key="12">
    <source>
        <dbReference type="SMART" id="SM01361"/>
    </source>
</evidence>
<protein>
    <recommendedName>
        <fullName evidence="15">Alpha-2-macroglobulin</fullName>
    </recommendedName>
</protein>
<sequence length="1491" mass="165477">MKATVVLVFAAVLAQSASLVESGYLITCPRLFRAGSTQELSVSLIDVNETWFISASLTYRSGPGEAIASDRAQFTSDSEGTLKLNIPRNLRTNKRDSIRAKLNVFGGPVHGGLVIQNSEIITIKIPKISVFIQTDKPIYKPGQTVSMRIISVDENLKPLTGQVKRVSITSPGKVRTMQWDNVDFIGGIVSLKFPLSSQPLLGDWKIEAEVKGEKGKLVFSVDKYVLPKFEVTIKPPSFVAVKSKDIKATVCAQYTYGKPVKGTVSVLFQMKLPDWYWRGKSLETQITTEKEINGCTDVTIKTEDVLKKFTQYNSYYCYGCEHSKIAINATVKETATGISQNATGTESQIVRGTAKLKFLPSTPKEFKPGMAYSGQVKATKPDGSPMKGAQIKIVIRGRGRRLLDKYFIVPESGLVEFSINGSTIPSNAKSLNLQAKHQWQTLAYYNAKRWYSPSNSYISMKRIPSPLKVGSTAKVKFDFTTIADAKNITFYYQIFSRGVLVAQGRNLHEMKNSKGKGMFTTSGFVQFAVTQRMVPSSRLLLFYVRDDLETVADNLQIDVEDKLENEVKIRFSDSIRKPGEATSLIITAEPGSQVAVTAVDKSVHLLKGGNELSQDDAIQVLSSQDVGPSGGSDYSGCYNPHWWGGPWQRRRSYFPGYSKDLDASSAFENSGILYFSDLTIKTAKCETPFHHYRHSGFGTAAPLMLDIGPDPVMKRLEDTSIRSDTDTPKVQKGSGTKSVKVRKEFPETWLWTEEAVNPDTGKKVIMAKVPDTITTWVASAFAMSDSAGLGISQPTSIKVFQPFFVSITLPYSVIRGEEVFIIATVFNYESKCLTIRLTLEESLYYRIVSNKSRSVCVCSNEAISVRFNIVPKKLGEIPLTVVAKDINSSMCDEGVEQFALGVTDAVTRKLLVEPEGIRQEYTYNSFVCLKVNDSQFNDSMEISLPKNYVPGSVYAVVSTVGDLMGPTLNVAGLLRLPYGCGEQNMVNFAPSIYIMQYLAAVGQMTTSVENKAKNIMTTGSYQRELTYKRTDGSYSAFGNRDNEGNMWLTAFVLRSFAQAQTFIFVDSDELKQTANWITSKQLANGCFPKYGRLFNKRLKGGVSTEATLTAFVTVSLMESGISPQDFVIQKALNCLRGFISNVTDSYSLALFSYTFNLAKDKYGADLFGALRSKAIVEDGMTHWEKEKLKKTPPTDDFWWSPYYRAPAADIEMTAYALMTYILRAEDDLSLIGDAMSIVRWLSKQRNALGGFSSTQDTCVALQALSEYARETFTNSSDLTVQFGGENEQFSHTFRITDNNRLVTQKAAVPSSILPLKSMLVKADGQGCALMQADVSYNIPDVKEKPAFDLKVTLSPSDDIFAPLSTETGDPLCLPLDFSISAKWLREDTSNMAVIDVKLVSGYQVDEESLDRLTNQPKLGLKRYEMEGQHVIMYFDEIDKVNFSFKIFQSSVVKNTKPASVTVYDYYETDLSATVMYKITKDMCGLNPVEQP</sequence>
<dbReference type="Pfam" id="PF07677">
    <property type="entry name" value="A2M_recep"/>
    <property type="match status" value="1"/>
</dbReference>
<dbReference type="GO" id="GO:0005615">
    <property type="term" value="C:extracellular space"/>
    <property type="evidence" value="ECO:0007669"/>
    <property type="project" value="InterPro"/>
</dbReference>
<dbReference type="Gene3D" id="6.20.50.160">
    <property type="match status" value="1"/>
</dbReference>
<dbReference type="InterPro" id="IPR040839">
    <property type="entry name" value="MG4"/>
</dbReference>
<dbReference type="PANTHER" id="PTHR11412:SF171">
    <property type="entry name" value="PREGNANCY ZONE PROTEIN-LIKE PROTEIN"/>
    <property type="match status" value="1"/>
</dbReference>
<evidence type="ECO:0000313" key="14">
    <source>
        <dbReference type="Proteomes" id="UP001159428"/>
    </source>
</evidence>
<dbReference type="InterPro" id="IPR036595">
    <property type="entry name" value="A-macroglobulin_rcpt-bd_sf"/>
</dbReference>
<dbReference type="InterPro" id="IPR041813">
    <property type="entry name" value="A2M_TED"/>
</dbReference>
<dbReference type="GO" id="GO:0004867">
    <property type="term" value="F:serine-type endopeptidase inhibitor activity"/>
    <property type="evidence" value="ECO:0007669"/>
    <property type="project" value="UniProtKB-KW"/>
</dbReference>
<dbReference type="Gene3D" id="2.60.40.1940">
    <property type="match status" value="1"/>
</dbReference>
<evidence type="ECO:0000256" key="9">
    <source>
        <dbReference type="SAM" id="SignalP"/>
    </source>
</evidence>
<keyword evidence="5 9" id="KW-0732">Signal</keyword>
<dbReference type="InterPro" id="IPR013783">
    <property type="entry name" value="Ig-like_fold"/>
</dbReference>
<evidence type="ECO:0000256" key="7">
    <source>
        <dbReference type="ARBA" id="ARBA00023157"/>
    </source>
</evidence>
<dbReference type="InterPro" id="IPR041555">
    <property type="entry name" value="MG3"/>
</dbReference>
<dbReference type="Pfam" id="PF07703">
    <property type="entry name" value="A2M_BRD"/>
    <property type="match status" value="1"/>
</dbReference>
<dbReference type="Gene3D" id="1.50.10.20">
    <property type="match status" value="1"/>
</dbReference>
<dbReference type="SMART" id="SM01361">
    <property type="entry name" value="A2M_recep"/>
    <property type="match status" value="1"/>
</dbReference>
<name>A0AAU9VNI2_9CNID</name>
<dbReference type="InterPro" id="IPR011625">
    <property type="entry name" value="A2M_N_BRD"/>
</dbReference>
<dbReference type="Gene3D" id="2.60.120.1540">
    <property type="match status" value="1"/>
</dbReference>
<organism evidence="13 14">
    <name type="scientific">Pocillopora meandrina</name>
    <dbReference type="NCBI Taxonomy" id="46732"/>
    <lineage>
        <taxon>Eukaryota</taxon>
        <taxon>Metazoa</taxon>
        <taxon>Cnidaria</taxon>
        <taxon>Anthozoa</taxon>
        <taxon>Hexacorallia</taxon>
        <taxon>Scleractinia</taxon>
        <taxon>Astrocoeniina</taxon>
        <taxon>Pocilloporidae</taxon>
        <taxon>Pocillopora</taxon>
    </lineage>
</organism>
<evidence type="ECO:0000256" key="5">
    <source>
        <dbReference type="ARBA" id="ARBA00022729"/>
    </source>
</evidence>
<dbReference type="SMART" id="SM01360">
    <property type="entry name" value="A2M"/>
    <property type="match status" value="1"/>
</dbReference>
<keyword evidence="6" id="KW-0722">Serine protease inhibitor</keyword>
<proteinExistence type="inferred from homology"/>
<keyword evidence="8" id="KW-0325">Glycoprotein</keyword>
<comment type="subcellular location">
    <subcellularLocation>
        <location evidence="1">Secreted</location>
    </subcellularLocation>
</comment>
<dbReference type="CDD" id="cd02897">
    <property type="entry name" value="A2M_2"/>
    <property type="match status" value="1"/>
</dbReference>
<dbReference type="Pfam" id="PF01835">
    <property type="entry name" value="MG2"/>
    <property type="match status" value="1"/>
</dbReference>
<dbReference type="Gene3D" id="2.60.40.1930">
    <property type="match status" value="2"/>
</dbReference>
<dbReference type="InterPro" id="IPR014756">
    <property type="entry name" value="Ig_E-set"/>
</dbReference>
<evidence type="ECO:0008006" key="15">
    <source>
        <dbReference type="Google" id="ProtNLM"/>
    </source>
</evidence>
<evidence type="ECO:0000256" key="4">
    <source>
        <dbReference type="ARBA" id="ARBA00022690"/>
    </source>
</evidence>
<dbReference type="Pfam" id="PF07678">
    <property type="entry name" value="TED_complement"/>
    <property type="match status" value="1"/>
</dbReference>
<dbReference type="PANTHER" id="PTHR11412">
    <property type="entry name" value="MACROGLOBULIN / COMPLEMENT"/>
    <property type="match status" value="1"/>
</dbReference>
<evidence type="ECO:0000256" key="2">
    <source>
        <dbReference type="ARBA" id="ARBA00010952"/>
    </source>
</evidence>
<dbReference type="PROSITE" id="PS00477">
    <property type="entry name" value="ALPHA_2_MACROGLOBULIN"/>
    <property type="match status" value="1"/>
</dbReference>
<dbReference type="SMART" id="SM01419">
    <property type="entry name" value="Thiol-ester_cl"/>
    <property type="match status" value="1"/>
</dbReference>
<comment type="similarity">
    <text evidence="2">Belongs to the protease inhibitor I39 (alpha-2-macroglobulin) family.</text>
</comment>
<feature type="chain" id="PRO_5043471291" description="Alpha-2-macroglobulin" evidence="9">
    <location>
        <begin position="23"/>
        <end position="1491"/>
    </location>
</feature>
<evidence type="ECO:0000256" key="3">
    <source>
        <dbReference type="ARBA" id="ARBA00022525"/>
    </source>
</evidence>
<dbReference type="SUPFAM" id="SSF48239">
    <property type="entry name" value="Terpenoid cyclases/Protein prenyltransferases"/>
    <property type="match status" value="1"/>
</dbReference>
<dbReference type="InterPro" id="IPR047565">
    <property type="entry name" value="Alpha-macroglob_thiol-ester_cl"/>
</dbReference>
<dbReference type="InterPro" id="IPR008930">
    <property type="entry name" value="Terpenoid_cyclase/PrenylTrfase"/>
</dbReference>
<evidence type="ECO:0000256" key="1">
    <source>
        <dbReference type="ARBA" id="ARBA00004613"/>
    </source>
</evidence>
<dbReference type="Pfam" id="PF17789">
    <property type="entry name" value="MG4"/>
    <property type="match status" value="1"/>
</dbReference>
<gene>
    <name evidence="13" type="ORF">PMEA_00010861</name>
</gene>
<dbReference type="Gene3D" id="2.60.40.10">
    <property type="entry name" value="Immunoglobulins"/>
    <property type="match status" value="2"/>
</dbReference>